<proteinExistence type="inferred from homology"/>
<feature type="domain" description="BHLH" evidence="6">
    <location>
        <begin position="74"/>
        <end position="125"/>
    </location>
</feature>
<dbReference type="Pfam" id="PF00010">
    <property type="entry name" value="HLH"/>
    <property type="match status" value="1"/>
</dbReference>
<reference evidence="8" key="1">
    <citation type="journal article" date="2017" name="Nat. Commun.">
        <title>The asparagus genome sheds light on the origin and evolution of a young Y chromosome.</title>
        <authorList>
            <person name="Harkess A."/>
            <person name="Zhou J."/>
            <person name="Xu C."/>
            <person name="Bowers J.E."/>
            <person name="Van der Hulst R."/>
            <person name="Ayyampalayam S."/>
            <person name="Mercati F."/>
            <person name="Riccardi P."/>
            <person name="McKain M.R."/>
            <person name="Kakrana A."/>
            <person name="Tang H."/>
            <person name="Ray J."/>
            <person name="Groenendijk J."/>
            <person name="Arikit S."/>
            <person name="Mathioni S.M."/>
            <person name="Nakano M."/>
            <person name="Shan H."/>
            <person name="Telgmann-Rauber A."/>
            <person name="Kanno A."/>
            <person name="Yue Z."/>
            <person name="Chen H."/>
            <person name="Li W."/>
            <person name="Chen Y."/>
            <person name="Xu X."/>
            <person name="Zhang Y."/>
            <person name="Luo S."/>
            <person name="Chen H."/>
            <person name="Gao J."/>
            <person name="Mao Z."/>
            <person name="Pires J.C."/>
            <person name="Luo M."/>
            <person name="Kudrna D."/>
            <person name="Wing R.A."/>
            <person name="Meyers B.C."/>
            <person name="Yi K."/>
            <person name="Kong H."/>
            <person name="Lavrijsen P."/>
            <person name="Sunseri F."/>
            <person name="Falavigna A."/>
            <person name="Ye Y."/>
            <person name="Leebens-Mack J.H."/>
            <person name="Chen G."/>
        </authorList>
    </citation>
    <scope>NUCLEOTIDE SEQUENCE [LARGE SCALE GENOMIC DNA]</scope>
    <source>
        <strain evidence="8">cv. DH0086</strain>
    </source>
</reference>
<dbReference type="GO" id="GO:0006879">
    <property type="term" value="P:intracellular iron ion homeostasis"/>
    <property type="evidence" value="ECO:0007669"/>
    <property type="project" value="InterPro"/>
</dbReference>
<feature type="coiled-coil region" evidence="4">
    <location>
        <begin position="115"/>
        <end position="173"/>
    </location>
</feature>
<dbReference type="Gene3D" id="4.10.280.10">
    <property type="entry name" value="Helix-loop-helix DNA-binding domain"/>
    <property type="match status" value="1"/>
</dbReference>
<dbReference type="Gramene" id="ONK79787">
    <property type="protein sequence ID" value="ONK79787"/>
    <property type="gene ID" value="A4U43_C01F10070"/>
</dbReference>
<evidence type="ECO:0000256" key="5">
    <source>
        <dbReference type="SAM" id="MobiDB-lite"/>
    </source>
</evidence>
<dbReference type="EMBL" id="CM007381">
    <property type="protein sequence ID" value="ONK79787.1"/>
    <property type="molecule type" value="Genomic_DNA"/>
</dbReference>
<dbReference type="PROSITE" id="PS50888">
    <property type="entry name" value="BHLH"/>
    <property type="match status" value="1"/>
</dbReference>
<dbReference type="PANTHER" id="PTHR46133:SF15">
    <property type="entry name" value="BHLH TRANSCRIPTION FACTOR"/>
    <property type="match status" value="1"/>
</dbReference>
<name>A0A5P1FQT6_ASPOF</name>
<dbReference type="CDD" id="cd11446">
    <property type="entry name" value="bHLH_AtILR3_like"/>
    <property type="match status" value="1"/>
</dbReference>
<feature type="region of interest" description="Disordered" evidence="5">
    <location>
        <begin position="44"/>
        <end position="81"/>
    </location>
</feature>
<accession>A0A5P1FQT6</accession>
<dbReference type="SUPFAM" id="SSF47459">
    <property type="entry name" value="HLH, helix-loop-helix DNA-binding domain"/>
    <property type="match status" value="1"/>
</dbReference>
<dbReference type="GO" id="GO:0003700">
    <property type="term" value="F:DNA-binding transcription factor activity"/>
    <property type="evidence" value="ECO:0007669"/>
    <property type="project" value="InterPro"/>
</dbReference>
<dbReference type="SMART" id="SM00353">
    <property type="entry name" value="HLH"/>
    <property type="match status" value="1"/>
</dbReference>
<evidence type="ECO:0000256" key="2">
    <source>
        <dbReference type="ARBA" id="ARBA00023015"/>
    </source>
</evidence>
<dbReference type="PANTHER" id="PTHR46133">
    <property type="entry name" value="BHLH TRANSCRIPTION FACTOR"/>
    <property type="match status" value="1"/>
</dbReference>
<evidence type="ECO:0000256" key="1">
    <source>
        <dbReference type="ARBA" id="ARBA00005510"/>
    </source>
</evidence>
<protein>
    <recommendedName>
        <fullName evidence="6">BHLH domain-containing protein</fullName>
    </recommendedName>
</protein>
<dbReference type="InterPro" id="IPR036638">
    <property type="entry name" value="HLH_DNA-bd_sf"/>
</dbReference>
<dbReference type="AlphaFoldDB" id="A0A5P1FQT6"/>
<keyword evidence="4" id="KW-0175">Coiled coil</keyword>
<evidence type="ECO:0000256" key="3">
    <source>
        <dbReference type="ARBA" id="ARBA00023163"/>
    </source>
</evidence>
<dbReference type="OMA" id="YWIDWID"/>
<evidence type="ECO:0000256" key="4">
    <source>
        <dbReference type="SAM" id="Coils"/>
    </source>
</evidence>
<dbReference type="InterPro" id="IPR011598">
    <property type="entry name" value="bHLH_dom"/>
</dbReference>
<keyword evidence="8" id="KW-1185">Reference proteome</keyword>
<evidence type="ECO:0000313" key="8">
    <source>
        <dbReference type="Proteomes" id="UP000243459"/>
    </source>
</evidence>
<keyword evidence="3" id="KW-0804">Transcription</keyword>
<evidence type="ECO:0000313" key="7">
    <source>
        <dbReference type="EMBL" id="ONK79787.1"/>
    </source>
</evidence>
<dbReference type="InterPro" id="IPR044818">
    <property type="entry name" value="ILR3-like"/>
</dbReference>
<evidence type="ECO:0000259" key="6">
    <source>
        <dbReference type="PROSITE" id="PS50888"/>
    </source>
</evidence>
<dbReference type="GO" id="GO:0046983">
    <property type="term" value="F:protein dimerization activity"/>
    <property type="evidence" value="ECO:0007669"/>
    <property type="project" value="InterPro"/>
</dbReference>
<gene>
    <name evidence="7" type="ORF">A4U43_C01F10070</name>
</gene>
<organism evidence="7 8">
    <name type="scientific">Asparagus officinalis</name>
    <name type="common">Garden asparagus</name>
    <dbReference type="NCBI Taxonomy" id="4686"/>
    <lineage>
        <taxon>Eukaryota</taxon>
        <taxon>Viridiplantae</taxon>
        <taxon>Streptophyta</taxon>
        <taxon>Embryophyta</taxon>
        <taxon>Tracheophyta</taxon>
        <taxon>Spermatophyta</taxon>
        <taxon>Magnoliopsida</taxon>
        <taxon>Liliopsida</taxon>
        <taxon>Asparagales</taxon>
        <taxon>Asparagaceae</taxon>
        <taxon>Asparagoideae</taxon>
        <taxon>Asparagus</taxon>
    </lineage>
</organism>
<keyword evidence="2" id="KW-0805">Transcription regulation</keyword>
<dbReference type="Proteomes" id="UP000243459">
    <property type="component" value="Chromosome 1"/>
</dbReference>
<comment type="similarity">
    <text evidence="1">Belongs to the bHLH protein family.</text>
</comment>
<sequence length="244" mass="27200">MDPSPISDYWIDWIDDVGVGSDVDLRSALETFCDISPANGYFRSTSVRSPEEYGGGCGVDPTGSKKRGRDDACPGPKSKACREKMRRERLNDRFLQLSSVLDPDRPPRSDKVSILGDAARLLMQLKTEAEQLKESNEKLEETIKELKVEKNELRDEKTKLKADKERLEQQLKAMSPPPPAFMPHPMALHPAAASANAAFVAQQPQASSKAAAPYNAFPRMTMWQWLPPTVLDTTQDTKLWSPNA</sequence>